<sequence length="798" mass="92143">MYELTAFYNHVSISCTHWIGCRIDMDVLATKEYRDSSEFPGTIDAMKCSTVIFLARWFKDELKSLGCIAVAFSKLTMPRDMETDRQEEESVMPPPTFPKPRINQEFDSLEDVQKFYNCYAKEGGFSTRAHSSRKNTAKVIVRKEYCCFKQGVRVENINQPKKRRRGLTRDNCRAKLAVVRKGEKYVVSQFFEGHNHTLASPKRVHLLRSHRKVSAAKKALVEQLSAANVPTCQQMTLFELESGGLENVGCSQQDLCNYKRDMKKTVDGHDANMLYEHFETEKVKNDGFTYTIEEDDEGRMTNCFWADATARKSYQYFGDVVVFDTTYNTNRYSMIFAPILGVNHHRQTTLFGCAFLCDESAETFEWLFKEWLKAMPAGPPKMIITDQDLAMTKAIAIVLPNTHHRYCMWHITNKFSEKISALSYKEYYEEFKNCIWNFETPEQFEAGWVDVVNKANLSDNKWLQNLYEIRERWVPAYVRHIFSAHMTSSQRAEITHSFFKRYVSKGNTLLDFVTRFKRALARIRHNELDKDHKDVNERPNLKSMYPMESTMSELYTKEIFDMFQDELFQNTAYKVIATNEDEHRVVYAVHRIKGSGLRVREVVVDKSSNFVRCSCKMFECAGIPCRHILSYFSRMQVDDLPNEYILWRWTKSAKAMRVTDDLGSGMKEICDKSLLAQRNRLFKLASTLVEEAMVIEDGTKFVDELLSSGIKKLCDMKKVSQDGEGSAIQAPIIQDHRLKDPLQVRAKGCGKRLKGGKKKAAKKARRCNGCGLTGQSHDKRNCPKLLGTMAWCSSLKLL</sequence>
<dbReference type="EMBL" id="WJXA01000001">
    <property type="protein sequence ID" value="KAF7153174.1"/>
    <property type="molecule type" value="Genomic_DNA"/>
</dbReference>
<dbReference type="PROSITE" id="PS50966">
    <property type="entry name" value="ZF_SWIM"/>
    <property type="match status" value="1"/>
</dbReference>
<dbReference type="Proteomes" id="UP000626092">
    <property type="component" value="Unassembled WGS sequence"/>
</dbReference>
<accession>A0A834HLM8</accession>
<dbReference type="AlphaFoldDB" id="A0A834HLM8"/>
<reference evidence="6" key="1">
    <citation type="submission" date="2019-11" db="EMBL/GenBank/DDBJ databases">
        <authorList>
            <person name="Liu Y."/>
            <person name="Hou J."/>
            <person name="Li T.-Q."/>
            <person name="Guan C.-H."/>
            <person name="Wu X."/>
            <person name="Wu H.-Z."/>
            <person name="Ling F."/>
            <person name="Zhang R."/>
            <person name="Shi X.-G."/>
            <person name="Ren J.-P."/>
            <person name="Chen E.-F."/>
            <person name="Sun J.-M."/>
        </authorList>
    </citation>
    <scope>NUCLEOTIDE SEQUENCE</scope>
    <source>
        <strain evidence="6">Adult_tree_wgs_1</strain>
        <tissue evidence="6">Leaves</tissue>
    </source>
</reference>
<dbReference type="OrthoDB" id="2402896at2759"/>
<evidence type="ECO:0000256" key="3">
    <source>
        <dbReference type="ARBA" id="ARBA00022833"/>
    </source>
</evidence>
<dbReference type="GO" id="GO:0008270">
    <property type="term" value="F:zinc ion binding"/>
    <property type="evidence" value="ECO:0007669"/>
    <property type="project" value="UniProtKB-KW"/>
</dbReference>
<feature type="domain" description="SWIM-type" evidence="5">
    <location>
        <begin position="600"/>
        <end position="636"/>
    </location>
</feature>
<keyword evidence="1" id="KW-0479">Metal-binding</keyword>
<dbReference type="Pfam" id="PF10551">
    <property type="entry name" value="MULE"/>
    <property type="match status" value="1"/>
</dbReference>
<evidence type="ECO:0000256" key="4">
    <source>
        <dbReference type="PROSITE-ProRule" id="PRU00325"/>
    </source>
</evidence>
<organism evidence="6 7">
    <name type="scientific">Rhododendron simsii</name>
    <name type="common">Sims's rhododendron</name>
    <dbReference type="NCBI Taxonomy" id="118357"/>
    <lineage>
        <taxon>Eukaryota</taxon>
        <taxon>Viridiplantae</taxon>
        <taxon>Streptophyta</taxon>
        <taxon>Embryophyta</taxon>
        <taxon>Tracheophyta</taxon>
        <taxon>Spermatophyta</taxon>
        <taxon>Magnoliopsida</taxon>
        <taxon>eudicotyledons</taxon>
        <taxon>Gunneridae</taxon>
        <taxon>Pentapetalae</taxon>
        <taxon>asterids</taxon>
        <taxon>Ericales</taxon>
        <taxon>Ericaceae</taxon>
        <taxon>Ericoideae</taxon>
        <taxon>Rhodoreae</taxon>
        <taxon>Rhododendron</taxon>
    </lineage>
</organism>
<evidence type="ECO:0000256" key="1">
    <source>
        <dbReference type="ARBA" id="ARBA00022723"/>
    </source>
</evidence>
<dbReference type="InterPro" id="IPR007527">
    <property type="entry name" value="Znf_SWIM"/>
</dbReference>
<dbReference type="Pfam" id="PF03101">
    <property type="entry name" value="FAR1"/>
    <property type="match status" value="1"/>
</dbReference>
<comment type="caution">
    <text evidence="6">The sequence shown here is derived from an EMBL/GenBank/DDBJ whole genome shotgun (WGS) entry which is preliminary data.</text>
</comment>
<keyword evidence="3" id="KW-0862">Zinc</keyword>
<dbReference type="InterPro" id="IPR004330">
    <property type="entry name" value="FAR1_DNA_bnd_dom"/>
</dbReference>
<protein>
    <recommendedName>
        <fullName evidence="5">SWIM-type domain-containing protein</fullName>
    </recommendedName>
</protein>
<name>A0A834HLM8_RHOSS</name>
<dbReference type="Pfam" id="PF04434">
    <property type="entry name" value="SWIM"/>
    <property type="match status" value="1"/>
</dbReference>
<evidence type="ECO:0000313" key="6">
    <source>
        <dbReference type="EMBL" id="KAF7153174.1"/>
    </source>
</evidence>
<dbReference type="PANTHER" id="PTHR47718">
    <property type="entry name" value="OS01G0519700 PROTEIN"/>
    <property type="match status" value="1"/>
</dbReference>
<dbReference type="InterPro" id="IPR006564">
    <property type="entry name" value="Znf_PMZ"/>
</dbReference>
<dbReference type="InterPro" id="IPR018289">
    <property type="entry name" value="MULE_transposase_dom"/>
</dbReference>
<evidence type="ECO:0000256" key="2">
    <source>
        <dbReference type="ARBA" id="ARBA00022771"/>
    </source>
</evidence>
<dbReference type="SMART" id="SM00575">
    <property type="entry name" value="ZnF_PMZ"/>
    <property type="match status" value="1"/>
</dbReference>
<evidence type="ECO:0000313" key="7">
    <source>
        <dbReference type="Proteomes" id="UP000626092"/>
    </source>
</evidence>
<proteinExistence type="predicted"/>
<evidence type="ECO:0000259" key="5">
    <source>
        <dbReference type="PROSITE" id="PS50966"/>
    </source>
</evidence>
<gene>
    <name evidence="6" type="ORF">RHSIM_Rhsim01G0177800</name>
</gene>
<keyword evidence="7" id="KW-1185">Reference proteome</keyword>
<keyword evidence="2 4" id="KW-0863">Zinc-finger</keyword>